<organism evidence="1 2">
    <name type="scientific">Ruminococcus albus</name>
    <dbReference type="NCBI Taxonomy" id="1264"/>
    <lineage>
        <taxon>Bacteria</taxon>
        <taxon>Bacillati</taxon>
        <taxon>Bacillota</taxon>
        <taxon>Clostridia</taxon>
        <taxon>Eubacteriales</taxon>
        <taxon>Oscillospiraceae</taxon>
        <taxon>Ruminococcus</taxon>
    </lineage>
</organism>
<dbReference type="RefSeq" id="WP_242940243.1">
    <property type="nucleotide sequence ID" value="NZ_FOAT01000014.1"/>
</dbReference>
<evidence type="ECO:0000313" key="1">
    <source>
        <dbReference type="EMBL" id="SEL19997.1"/>
    </source>
</evidence>
<proteinExistence type="predicted"/>
<sequence>MASYDSNFSKMQEDAMRRVLEMQQRSRDAVTHHEEKCEDSNVRANVSELLGGIKIDEEKALIALLIFILYKQGADIKLLMGLAYLLL</sequence>
<dbReference type="EMBL" id="FOAT01000014">
    <property type="protein sequence ID" value="SEL19997.1"/>
    <property type="molecule type" value="Genomic_DNA"/>
</dbReference>
<gene>
    <name evidence="1" type="ORF">SAMN05216469_11450</name>
</gene>
<evidence type="ECO:0000313" key="2">
    <source>
        <dbReference type="Proteomes" id="UP000186015"/>
    </source>
</evidence>
<protein>
    <submittedName>
        <fullName evidence="1">Uncharacterized protein</fullName>
    </submittedName>
</protein>
<reference evidence="1 2" key="1">
    <citation type="submission" date="2016-10" db="EMBL/GenBank/DDBJ databases">
        <authorList>
            <person name="de Groot N.N."/>
        </authorList>
    </citation>
    <scope>NUCLEOTIDE SEQUENCE [LARGE SCALE GENOMIC DNA]</scope>
    <source>
        <strain evidence="1 2">KH2T6</strain>
    </source>
</reference>
<accession>A0A1H7NAQ9</accession>
<dbReference type="Proteomes" id="UP000186015">
    <property type="component" value="Unassembled WGS sequence"/>
</dbReference>
<dbReference type="AlphaFoldDB" id="A0A1H7NAQ9"/>
<name>A0A1H7NAQ9_RUMAL</name>